<name>A0A1G6BBV6_EUBOX</name>
<evidence type="ECO:0000313" key="5">
    <source>
        <dbReference type="Proteomes" id="UP000199228"/>
    </source>
</evidence>
<dbReference type="Gene3D" id="3.90.79.10">
    <property type="entry name" value="Nucleoside Triphosphate Pyrophosphohydrolase"/>
    <property type="match status" value="1"/>
</dbReference>
<evidence type="ECO:0000256" key="2">
    <source>
        <dbReference type="ARBA" id="ARBA00022801"/>
    </source>
</evidence>
<dbReference type="Pfam" id="PF00293">
    <property type="entry name" value="NUDIX"/>
    <property type="match status" value="1"/>
</dbReference>
<dbReference type="CDD" id="cd03424">
    <property type="entry name" value="NUDIX_ADPRase_Nudt5_UGPPase_Nudt14"/>
    <property type="match status" value="1"/>
</dbReference>
<keyword evidence="5" id="KW-1185">Reference proteome</keyword>
<dbReference type="STRING" id="1732.SAMN02910417_01332"/>
<evidence type="ECO:0000256" key="1">
    <source>
        <dbReference type="ARBA" id="ARBA00001946"/>
    </source>
</evidence>
<protein>
    <submittedName>
        <fullName evidence="4">ADP-ribose pyrophosphatase</fullName>
    </submittedName>
</protein>
<dbReference type="GO" id="GO:0019693">
    <property type="term" value="P:ribose phosphate metabolic process"/>
    <property type="evidence" value="ECO:0007669"/>
    <property type="project" value="TreeGrafter"/>
</dbReference>
<dbReference type="GO" id="GO:0006753">
    <property type="term" value="P:nucleoside phosphate metabolic process"/>
    <property type="evidence" value="ECO:0007669"/>
    <property type="project" value="TreeGrafter"/>
</dbReference>
<accession>A0A1G6BBV6</accession>
<dbReference type="PANTHER" id="PTHR11839:SF18">
    <property type="entry name" value="NUDIX HYDROLASE DOMAIN-CONTAINING PROTEIN"/>
    <property type="match status" value="1"/>
</dbReference>
<dbReference type="InterPro" id="IPR015797">
    <property type="entry name" value="NUDIX_hydrolase-like_dom_sf"/>
</dbReference>
<sequence length="178" mass="20313">MEHVERIGRTLAYQGTILDIYKDRMVLPNGNQEDWDYVSHRMGAAAVVAVLEDGKILLVQQYRPALDRMTWEVPAGCRDDAREDYAVCAKRELREETGYDCERLERLISLKTIVAFGNEVVEVFLAKNCRKVGAQKLDDAEDINVKAWELEELEEKIYAGEIQDAKTVAAIMAYANRK</sequence>
<dbReference type="SUPFAM" id="SSF55811">
    <property type="entry name" value="Nudix"/>
    <property type="match status" value="1"/>
</dbReference>
<dbReference type="EMBL" id="FMXR01000009">
    <property type="protein sequence ID" value="SDB18070.1"/>
    <property type="molecule type" value="Genomic_DNA"/>
</dbReference>
<keyword evidence="2" id="KW-0378">Hydrolase</keyword>
<dbReference type="InterPro" id="IPR000086">
    <property type="entry name" value="NUDIX_hydrolase_dom"/>
</dbReference>
<gene>
    <name evidence="4" type="ORF">SAMN02910417_01332</name>
</gene>
<dbReference type="PROSITE" id="PS51462">
    <property type="entry name" value="NUDIX"/>
    <property type="match status" value="1"/>
</dbReference>
<dbReference type="GO" id="GO:0016787">
    <property type="term" value="F:hydrolase activity"/>
    <property type="evidence" value="ECO:0007669"/>
    <property type="project" value="UniProtKB-KW"/>
</dbReference>
<dbReference type="PANTHER" id="PTHR11839">
    <property type="entry name" value="UDP/ADP-SUGAR PYROPHOSPHATASE"/>
    <property type="match status" value="1"/>
</dbReference>
<feature type="domain" description="Nudix hydrolase" evidence="3">
    <location>
        <begin position="39"/>
        <end position="170"/>
    </location>
</feature>
<proteinExistence type="predicted"/>
<dbReference type="AlphaFoldDB" id="A0A1G6BBV6"/>
<dbReference type="RefSeq" id="WP_090173498.1">
    <property type="nucleotide sequence ID" value="NZ_FMXR01000009.1"/>
</dbReference>
<evidence type="ECO:0000313" key="4">
    <source>
        <dbReference type="EMBL" id="SDB18070.1"/>
    </source>
</evidence>
<evidence type="ECO:0000259" key="3">
    <source>
        <dbReference type="PROSITE" id="PS51462"/>
    </source>
</evidence>
<comment type="cofactor">
    <cofactor evidence="1">
        <name>Mg(2+)</name>
        <dbReference type="ChEBI" id="CHEBI:18420"/>
    </cofactor>
</comment>
<dbReference type="OrthoDB" id="9806150at2"/>
<dbReference type="Proteomes" id="UP000199228">
    <property type="component" value="Unassembled WGS sequence"/>
</dbReference>
<reference evidence="4 5" key="1">
    <citation type="submission" date="2016-10" db="EMBL/GenBank/DDBJ databases">
        <authorList>
            <person name="de Groot N.N."/>
        </authorList>
    </citation>
    <scope>NUCLEOTIDE SEQUENCE [LARGE SCALE GENOMIC DNA]</scope>
    <source>
        <strain evidence="4 5">DSM 3217</strain>
    </source>
</reference>
<organism evidence="4 5">
    <name type="scientific">Eubacterium oxidoreducens</name>
    <dbReference type="NCBI Taxonomy" id="1732"/>
    <lineage>
        <taxon>Bacteria</taxon>
        <taxon>Bacillati</taxon>
        <taxon>Bacillota</taxon>
        <taxon>Clostridia</taxon>
        <taxon>Eubacteriales</taxon>
        <taxon>Eubacteriaceae</taxon>
        <taxon>Eubacterium</taxon>
    </lineage>
</organism>